<protein>
    <submittedName>
        <fullName evidence="1">Uncharacterized protein</fullName>
    </submittedName>
</protein>
<reference evidence="2" key="1">
    <citation type="journal article" date="2019" name="Int. J. Syst. Evol. Microbiol.">
        <title>The Global Catalogue of Microorganisms (GCM) 10K type strain sequencing project: providing services to taxonomists for standard genome sequencing and annotation.</title>
        <authorList>
            <consortium name="The Broad Institute Genomics Platform"/>
            <consortium name="The Broad Institute Genome Sequencing Center for Infectious Disease"/>
            <person name="Wu L."/>
            <person name="Ma J."/>
        </authorList>
    </citation>
    <scope>NUCLEOTIDE SEQUENCE [LARGE SCALE GENOMIC DNA]</scope>
    <source>
        <strain evidence="2">JCM 19129</strain>
    </source>
</reference>
<evidence type="ECO:0000313" key="1">
    <source>
        <dbReference type="EMBL" id="GAA4922113.1"/>
    </source>
</evidence>
<evidence type="ECO:0000313" key="2">
    <source>
        <dbReference type="Proteomes" id="UP001500368"/>
    </source>
</evidence>
<keyword evidence="2" id="KW-1185">Reference proteome</keyword>
<name>A0ABP9FZ07_9MICC</name>
<organism evidence="1 2">
    <name type="scientific">Nesterenkonia rhizosphaerae</name>
    <dbReference type="NCBI Taxonomy" id="1348272"/>
    <lineage>
        <taxon>Bacteria</taxon>
        <taxon>Bacillati</taxon>
        <taxon>Actinomycetota</taxon>
        <taxon>Actinomycetes</taxon>
        <taxon>Micrococcales</taxon>
        <taxon>Micrococcaceae</taxon>
        <taxon>Nesterenkonia</taxon>
    </lineage>
</organism>
<gene>
    <name evidence="1" type="ORF">GCM10025790_18530</name>
</gene>
<accession>A0ABP9FZ07</accession>
<proteinExistence type="predicted"/>
<comment type="caution">
    <text evidence="1">The sequence shown here is derived from an EMBL/GenBank/DDBJ whole genome shotgun (WGS) entry which is preliminary data.</text>
</comment>
<sequence>MPRASGCAEEFFDVVARALEEELFFDPAAREGEVRVAMVPNLAADTPDV</sequence>
<dbReference type="Proteomes" id="UP001500368">
    <property type="component" value="Unassembled WGS sequence"/>
</dbReference>
<dbReference type="EMBL" id="BAABLW010000007">
    <property type="protein sequence ID" value="GAA4922113.1"/>
    <property type="molecule type" value="Genomic_DNA"/>
</dbReference>